<evidence type="ECO:0000256" key="3">
    <source>
        <dbReference type="SAM" id="Coils"/>
    </source>
</evidence>
<name>A0A5E4DMP3_CLODI</name>
<evidence type="ECO:0000259" key="5">
    <source>
        <dbReference type="Pfam" id="PF03389"/>
    </source>
</evidence>
<comment type="similarity">
    <text evidence="1">Belongs to the MobA/MobL family.</text>
</comment>
<evidence type="ECO:0000256" key="2">
    <source>
        <dbReference type="ARBA" id="ARBA00022971"/>
    </source>
</evidence>
<dbReference type="RefSeq" id="WP_162482699.1">
    <property type="nucleotide sequence ID" value="NZ_LR595854.1"/>
</dbReference>
<evidence type="ECO:0000256" key="4">
    <source>
        <dbReference type="SAM" id="MobiDB-lite"/>
    </source>
</evidence>
<dbReference type="Pfam" id="PF03389">
    <property type="entry name" value="MobA_MobL"/>
    <property type="match status" value="1"/>
</dbReference>
<protein>
    <submittedName>
        <fullName evidence="6">MobA/MobL protein</fullName>
    </submittedName>
</protein>
<keyword evidence="3" id="KW-0175">Coiled coil</keyword>
<keyword evidence="2" id="KW-0184">Conjugation</keyword>
<dbReference type="EMBL" id="LR595854">
    <property type="protein sequence ID" value="VUB78609.1"/>
    <property type="molecule type" value="Genomic_DNA"/>
</dbReference>
<dbReference type="Gene3D" id="3.30.930.30">
    <property type="match status" value="1"/>
</dbReference>
<evidence type="ECO:0000313" key="6">
    <source>
        <dbReference type="EMBL" id="VUB78609.1"/>
    </source>
</evidence>
<organism evidence="6">
    <name type="scientific">Clostridioides difficile</name>
    <name type="common">Peptoclostridium difficile</name>
    <dbReference type="NCBI Taxonomy" id="1496"/>
    <lineage>
        <taxon>Bacteria</taxon>
        <taxon>Bacillati</taxon>
        <taxon>Bacillota</taxon>
        <taxon>Clostridia</taxon>
        <taxon>Peptostreptococcales</taxon>
        <taxon>Peptostreptococcaceae</taxon>
        <taxon>Clostridioides</taxon>
    </lineage>
</organism>
<dbReference type="NCBIfam" id="NF041496">
    <property type="entry name" value="MobQ"/>
    <property type="match status" value="1"/>
</dbReference>
<evidence type="ECO:0000256" key="1">
    <source>
        <dbReference type="ARBA" id="ARBA00010873"/>
    </source>
</evidence>
<feature type="domain" description="MobA/MobL protein" evidence="5">
    <location>
        <begin position="17"/>
        <end position="212"/>
    </location>
</feature>
<feature type="region of interest" description="Disordered" evidence="4">
    <location>
        <begin position="613"/>
        <end position="645"/>
    </location>
</feature>
<proteinExistence type="inferred from homology"/>
<feature type="compositionally biased region" description="Low complexity" evidence="4">
    <location>
        <begin position="619"/>
        <end position="629"/>
    </location>
</feature>
<feature type="coiled-coil region" evidence="3">
    <location>
        <begin position="221"/>
        <end position="262"/>
    </location>
</feature>
<keyword evidence="6" id="KW-0614">Plasmid</keyword>
<dbReference type="InterPro" id="IPR005053">
    <property type="entry name" value="MobA_MobL"/>
</dbReference>
<accession>A0A5E4DMP3</accession>
<sequence length="645" mass="75860">MAIYHFSAQVISRGKGQSAVASASYRSGERLTDERTGETKYYVREVQPDTMILAPSNSPEWVRDRERLWNEVEQSEKRKDARLAREINIALPRELSNDQQKELIKNYVQEQFVNKGMIADIAIHRDDKENPHAHVMLTTREITTDGFGPKNRDWNKKEMLEQWREEWANHANKALEKEGIQERISHLSHEARGLEQLPTVHLGHVAHEMEKRGVQTEKGNINRDRQEYNALVVDLQKYREEKQALEQEKARQQAQKQNAERFNTFAERVDLQNASKVLKAESSLPNIKNRYNQLDKWDERLNKNDSYIRWKDETIRGASDHFRWIHSFEKQIQEAEKRIENINWLNPLKLKENRITKERAEQEISRAKGEIKFHDEKLNYHREKLGFNNEKEFSQVKTQHEAERPGLLEKNRNTRQYIRSERDVLQKAEIAHKNAFVRQVASLYPERPEMRHMSFKTALNIVDVNSKYGKGKAVPIESIEKTVNNRKSEIQRLQGEISRVDQTKGRLQRAERYLKDFEKHQAIVEKYENNPFLKGKMLVSKSAKREYDSAVTARDSYKNYMQKEGITGRADFEKQVDSFGKMEAKVPEYQGQIQSQEKGLGLLDAVMKGIEQAGREMTRQQQRQQQKVQGKGKSKQKYQSFDREM</sequence>
<feature type="coiled-coil region" evidence="3">
    <location>
        <begin position="476"/>
        <end position="530"/>
    </location>
</feature>
<geneLocation type="plasmid" evidence="6">
    <name>pCD-CDSMR</name>
</geneLocation>
<dbReference type="AlphaFoldDB" id="A0A5E4DMP3"/>
<reference evidence="6" key="1">
    <citation type="submission" date="2019-05" db="EMBL/GenBank/DDBJ databases">
        <authorList>
            <person name="Hornung B."/>
        </authorList>
    </citation>
    <scope>NUCLEOTIDE SEQUENCE [LARGE SCALE GENOMIC DNA]</scope>
    <source>
        <strain evidence="6">PCD-CDSMR</strain>
    </source>
</reference>
<gene>
    <name evidence="6" type="ORF">CDSMR_0008</name>
</gene>
<feature type="coiled-coil region" evidence="3">
    <location>
        <begin position="325"/>
        <end position="377"/>
    </location>
</feature>